<name>A0ABU1X0V2_SPHXE</name>
<comment type="caution">
    <text evidence="1">The sequence shown here is derived from an EMBL/GenBank/DDBJ whole genome shotgun (WGS) entry which is preliminary data.</text>
</comment>
<reference evidence="1 2" key="1">
    <citation type="submission" date="2023-07" db="EMBL/GenBank/DDBJ databases">
        <title>Sorghum-associated microbial communities from plants grown in Nebraska, USA.</title>
        <authorList>
            <person name="Schachtman D."/>
        </authorList>
    </citation>
    <scope>NUCLEOTIDE SEQUENCE [LARGE SCALE GENOMIC DNA]</scope>
    <source>
        <strain evidence="1 2">4256</strain>
    </source>
</reference>
<keyword evidence="2" id="KW-1185">Reference proteome</keyword>
<protein>
    <submittedName>
        <fullName evidence="1">Uncharacterized protein</fullName>
    </submittedName>
</protein>
<gene>
    <name evidence="1" type="ORF">J2W40_001622</name>
</gene>
<proteinExistence type="predicted"/>
<sequence length="77" mass="9011">MKPPLIPTSYEEWEHCITVLCRISLTPAYVETRITALDDPGDHMTQRFVQTWGEAHLDRVRSWFRKAREQLPTGKLS</sequence>
<dbReference type="EMBL" id="JAVDWV010000006">
    <property type="protein sequence ID" value="MDR7154807.1"/>
    <property type="molecule type" value="Genomic_DNA"/>
</dbReference>
<dbReference type="Proteomes" id="UP001267638">
    <property type="component" value="Unassembled WGS sequence"/>
</dbReference>
<organism evidence="1 2">
    <name type="scientific">Sphingobium xenophagum</name>
    <dbReference type="NCBI Taxonomy" id="121428"/>
    <lineage>
        <taxon>Bacteria</taxon>
        <taxon>Pseudomonadati</taxon>
        <taxon>Pseudomonadota</taxon>
        <taxon>Alphaproteobacteria</taxon>
        <taxon>Sphingomonadales</taxon>
        <taxon>Sphingomonadaceae</taxon>
        <taxon>Sphingobium</taxon>
    </lineage>
</organism>
<accession>A0ABU1X0V2</accession>
<evidence type="ECO:0000313" key="2">
    <source>
        <dbReference type="Proteomes" id="UP001267638"/>
    </source>
</evidence>
<dbReference type="RefSeq" id="WP_310223404.1">
    <property type="nucleotide sequence ID" value="NZ_JAVDWV010000006.1"/>
</dbReference>
<evidence type="ECO:0000313" key="1">
    <source>
        <dbReference type="EMBL" id="MDR7154807.1"/>
    </source>
</evidence>